<gene>
    <name evidence="2" type="ORF">ACFOOI_00380</name>
</gene>
<feature type="domain" description="DUF218" evidence="1">
    <location>
        <begin position="55"/>
        <end position="222"/>
    </location>
</feature>
<evidence type="ECO:0000313" key="3">
    <source>
        <dbReference type="Proteomes" id="UP001595616"/>
    </source>
</evidence>
<keyword evidence="3" id="KW-1185">Reference proteome</keyword>
<dbReference type="PANTHER" id="PTHR30336">
    <property type="entry name" value="INNER MEMBRANE PROTEIN, PROBABLE PERMEASE"/>
    <property type="match status" value="1"/>
</dbReference>
<evidence type="ECO:0000259" key="1">
    <source>
        <dbReference type="Pfam" id="PF02698"/>
    </source>
</evidence>
<sequence>MSYLIFNKNHTKTKKVKFLTVSLTYLFFCPAFSNYLISKWEPIPDTNIPNAKIGIVLTGGIIREEFSTKNQIYLGDHADRIYQALRLYRAHKISKIIISGGDAEIQIDENKLLENDGARDFLIESGVKPEDIYQEKKSRNTRENALYTAELLKKEHLVGDLALITSAFHMRRATACFNKVNLNTTPVCAAFLGRKSKTGILDFIPKSLALRNLDYVINEWIGIASYKLMGYL</sequence>
<organism evidence="2 3">
    <name type="scientific">Lacihabitans lacunae</name>
    <dbReference type="NCBI Taxonomy" id="1028214"/>
    <lineage>
        <taxon>Bacteria</taxon>
        <taxon>Pseudomonadati</taxon>
        <taxon>Bacteroidota</taxon>
        <taxon>Cytophagia</taxon>
        <taxon>Cytophagales</taxon>
        <taxon>Leadbetterellaceae</taxon>
        <taxon>Lacihabitans</taxon>
    </lineage>
</organism>
<dbReference type="Gene3D" id="3.40.50.620">
    <property type="entry name" value="HUPs"/>
    <property type="match status" value="1"/>
</dbReference>
<accession>A0ABV7YST6</accession>
<dbReference type="InterPro" id="IPR014729">
    <property type="entry name" value="Rossmann-like_a/b/a_fold"/>
</dbReference>
<dbReference type="EMBL" id="JBHRYQ010000001">
    <property type="protein sequence ID" value="MFC3809092.1"/>
    <property type="molecule type" value="Genomic_DNA"/>
</dbReference>
<evidence type="ECO:0000313" key="2">
    <source>
        <dbReference type="EMBL" id="MFC3809092.1"/>
    </source>
</evidence>
<dbReference type="Pfam" id="PF02698">
    <property type="entry name" value="DUF218"/>
    <property type="match status" value="1"/>
</dbReference>
<dbReference type="PANTHER" id="PTHR30336:SF4">
    <property type="entry name" value="ENVELOPE BIOGENESIS FACTOR ELYC"/>
    <property type="match status" value="1"/>
</dbReference>
<proteinExistence type="predicted"/>
<protein>
    <submittedName>
        <fullName evidence="2">YdcF family protein</fullName>
    </submittedName>
</protein>
<dbReference type="RefSeq" id="WP_379833652.1">
    <property type="nucleotide sequence ID" value="NZ_JBHRYQ010000001.1"/>
</dbReference>
<reference evidence="3" key="1">
    <citation type="journal article" date="2019" name="Int. J. Syst. Evol. Microbiol.">
        <title>The Global Catalogue of Microorganisms (GCM) 10K type strain sequencing project: providing services to taxonomists for standard genome sequencing and annotation.</title>
        <authorList>
            <consortium name="The Broad Institute Genomics Platform"/>
            <consortium name="The Broad Institute Genome Sequencing Center for Infectious Disease"/>
            <person name="Wu L."/>
            <person name="Ma J."/>
        </authorList>
    </citation>
    <scope>NUCLEOTIDE SEQUENCE [LARGE SCALE GENOMIC DNA]</scope>
    <source>
        <strain evidence="3">CECT 7956</strain>
    </source>
</reference>
<name>A0ABV7YST6_9BACT</name>
<dbReference type="Proteomes" id="UP001595616">
    <property type="component" value="Unassembled WGS sequence"/>
</dbReference>
<comment type="caution">
    <text evidence="2">The sequence shown here is derived from an EMBL/GenBank/DDBJ whole genome shotgun (WGS) entry which is preliminary data.</text>
</comment>
<dbReference type="CDD" id="cd06259">
    <property type="entry name" value="YdcF-like"/>
    <property type="match status" value="1"/>
</dbReference>
<dbReference type="InterPro" id="IPR051599">
    <property type="entry name" value="Cell_Envelope_Assoc"/>
</dbReference>
<dbReference type="InterPro" id="IPR003848">
    <property type="entry name" value="DUF218"/>
</dbReference>